<keyword evidence="8" id="KW-0732">Signal</keyword>
<feature type="active site" evidence="6">
    <location>
        <position position="553"/>
    </location>
</feature>
<evidence type="ECO:0000256" key="2">
    <source>
        <dbReference type="ARBA" id="ARBA00022723"/>
    </source>
</evidence>
<dbReference type="InterPro" id="IPR051256">
    <property type="entry name" value="Dictomallein"/>
</dbReference>
<evidence type="ECO:0000256" key="4">
    <source>
        <dbReference type="ARBA" id="ARBA00022833"/>
    </source>
</evidence>
<dbReference type="SMART" id="SM00458">
    <property type="entry name" value="RICIN"/>
    <property type="match status" value="1"/>
</dbReference>
<feature type="binding site" evidence="6">
    <location>
        <position position="556"/>
    </location>
    <ligand>
        <name>Zn(2+)</name>
        <dbReference type="ChEBI" id="CHEBI:29105"/>
        <note>catalytic</note>
    </ligand>
</feature>
<protein>
    <recommendedName>
        <fullName evidence="9">Peptidase M66 domain-containing protein</fullName>
    </recommendedName>
</protein>
<feature type="chain" id="PRO_5004135136" description="Peptidase M66 domain-containing protein" evidence="8">
    <location>
        <begin position="22"/>
        <end position="1085"/>
    </location>
</feature>
<dbReference type="STRING" id="1144672.F966_03752"/>
<dbReference type="PANTHER" id="PTHR39540:SF1">
    <property type="entry name" value="DICTOMALLEIN-1-RELATED"/>
    <property type="match status" value="1"/>
</dbReference>
<dbReference type="EMBL" id="APPH01000020">
    <property type="protein sequence ID" value="ENV07892.1"/>
    <property type="molecule type" value="Genomic_DNA"/>
</dbReference>
<evidence type="ECO:0000256" key="1">
    <source>
        <dbReference type="ARBA" id="ARBA00022670"/>
    </source>
</evidence>
<comment type="cofactor">
    <cofactor evidence="6">
        <name>Zn(2+)</name>
        <dbReference type="ChEBI" id="CHEBI:29105"/>
    </cofactor>
    <text evidence="6">Binds 1 zinc ion per subunit.</text>
</comment>
<evidence type="ECO:0000256" key="8">
    <source>
        <dbReference type="SAM" id="SignalP"/>
    </source>
</evidence>
<dbReference type="GO" id="GO:0004222">
    <property type="term" value="F:metalloendopeptidase activity"/>
    <property type="evidence" value="ECO:0007669"/>
    <property type="project" value="UniProtKB-UniRule"/>
</dbReference>
<feature type="compositionally biased region" description="Polar residues" evidence="7">
    <location>
        <begin position="65"/>
        <end position="74"/>
    </location>
</feature>
<evidence type="ECO:0000256" key="6">
    <source>
        <dbReference type="PROSITE-ProRule" id="PRU01031"/>
    </source>
</evidence>
<feature type="signal peptide" evidence="8">
    <location>
        <begin position="1"/>
        <end position="21"/>
    </location>
</feature>
<evidence type="ECO:0000256" key="5">
    <source>
        <dbReference type="ARBA" id="ARBA00023049"/>
    </source>
</evidence>
<dbReference type="AlphaFoldDB" id="N8W797"/>
<reference evidence="10 11" key="1">
    <citation type="submission" date="2013-02" db="EMBL/GenBank/DDBJ databases">
        <title>The Genome Sequence of Acinetobacter sp. CIP 56.2.</title>
        <authorList>
            <consortium name="The Broad Institute Genome Sequencing Platform"/>
            <consortium name="The Broad Institute Genome Sequencing Center for Infectious Disease"/>
            <person name="Cerqueira G."/>
            <person name="Feldgarden M."/>
            <person name="Courvalin P."/>
            <person name="Perichon B."/>
            <person name="Grillot-Courvalin C."/>
            <person name="Clermont D."/>
            <person name="Rocha E."/>
            <person name="Yoon E.-J."/>
            <person name="Nemec A."/>
            <person name="Walker B."/>
            <person name="Young S.K."/>
            <person name="Zeng Q."/>
            <person name="Gargeya S."/>
            <person name="Fitzgerald M."/>
            <person name="Haas B."/>
            <person name="Abouelleil A."/>
            <person name="Alvarado L."/>
            <person name="Arachchi H.M."/>
            <person name="Berlin A.M."/>
            <person name="Chapman S.B."/>
            <person name="Dewar J."/>
            <person name="Goldberg J."/>
            <person name="Griggs A."/>
            <person name="Gujja S."/>
            <person name="Hansen M."/>
            <person name="Howarth C."/>
            <person name="Imamovic A."/>
            <person name="Larimer J."/>
            <person name="McCowan C."/>
            <person name="Murphy C."/>
            <person name="Neiman D."/>
            <person name="Pearson M."/>
            <person name="Priest M."/>
            <person name="Roberts A."/>
            <person name="Saif S."/>
            <person name="Shea T."/>
            <person name="Sisk P."/>
            <person name="Sykes S."/>
            <person name="Wortman J."/>
            <person name="Nusbaum C."/>
            <person name="Birren B."/>
        </authorList>
    </citation>
    <scope>NUCLEOTIDE SEQUENCE [LARGE SCALE GENOMIC DNA]</scope>
    <source>
        <strain evidence="10 11">CIP 56.2</strain>
    </source>
</reference>
<dbReference type="Pfam" id="PF00652">
    <property type="entry name" value="Ricin_B_lectin"/>
    <property type="match status" value="1"/>
</dbReference>
<evidence type="ECO:0000313" key="10">
    <source>
        <dbReference type="EMBL" id="ENV07892.1"/>
    </source>
</evidence>
<keyword evidence="4 6" id="KW-0862">Zinc</keyword>
<name>N8W797_9GAMM</name>
<dbReference type="GO" id="GO:0046872">
    <property type="term" value="F:metal ion binding"/>
    <property type="evidence" value="ECO:0007669"/>
    <property type="project" value="UniProtKB-UniRule"/>
</dbReference>
<dbReference type="eggNOG" id="ENOG502Z7RH">
    <property type="taxonomic scope" value="Bacteria"/>
</dbReference>
<feature type="compositionally biased region" description="Low complexity" evidence="7">
    <location>
        <begin position="154"/>
        <end position="172"/>
    </location>
</feature>
<dbReference type="SUPFAM" id="SSF50370">
    <property type="entry name" value="Ricin B-like lectins"/>
    <property type="match status" value="1"/>
</dbReference>
<dbReference type="PATRIC" id="fig|1144672.3.peg.3625"/>
<keyword evidence="3 6" id="KW-0378">Hydrolase</keyword>
<evidence type="ECO:0000259" key="9">
    <source>
        <dbReference type="PROSITE" id="PS51694"/>
    </source>
</evidence>
<sequence length="1085" mass="115781">MQLQLKHLTVCLLSAMLVACGGGGADHSNATNNTEPPKNDHGAGGNTNPTPGDGTNELPGDGTPETPNNGSGTTVPELPNGGGNTGSGGVTPEVPNTGNNGSGTTTPETPNNGNNSSGTTTPETPNGGNTGSGTTTPETPNGGNTGSGGVTPEVPNTGNNSSGTTTPETPNGGNTGSGGVTPEVPNTGNNGSGNTKPETPNNGNNGSGNTTPETPSQGGGGNTETPSIPPVVEKYPEPRKNIIDESVLGFYDYDKLGLPRLLRNDLNGSFAAMLQFAQSHVVNPKNNEKDSMPRLTTEKDALLLVTPLAEMGDLQKLQVEIYQGNQLLRTVKLKEPSRIAASDQSNTDGRPPVSYSKRAWTVALKWNEIRAGLHLRVVDPLNNRSGDLTSDNIDLAAPGELVVQNIRLGLLTDPPKSTGHYMLLEPAKAGTDYFQTIPAARMIVTKYEDLKLNKVMVASGVIYDSASATTGDVYSGDMRENTAKSTFGVGINLANWGITSASMASQEQPQITQSVVAHYARGKYSNGEATHGLSGGNGMLTLIDSVGNEFSHEIGHHYGLGHYPGSVGDNMFWAAHHADSGWGYIAFRNKMRGNLNWTTTNLGDGANGVPNFLNKYAYGWDAMSGGATASSISKYTHYTGYSTYLKIQPAFDRYVWDATSPTGYKKWNAITRMMEVAQPKTPNSSNVWYNRADGNYLKPKMFGVPVYTILGGYDPETQVGLVYPAAKGNWGNVFDLPQANPNTVTASCWLNVQFASTSTSQNIALAPQRMNSNSNANKFHVNLAQSEAPQQVNLYCKKANQAAVLLSSTSIPVSAVALAPAVEIGKEAEYSALRAIELPQLEQALVENKNKPVVNLSTDAKLLFDSYRTFKDQLSPDAQNEIVRYTQQQIKLYRLNRWINVYRSDLTNLNADALTAFHAFVEKLELKGDLNFASSTSLLNRTNCLKAEKLANGDLNAFISGSSGCVGNDSEKWIYDALGKIHNKQYIDQCLTTTAGNVINLIACSSASSQVWELDTTALAIKQSNQCFDLEGGYLTNNRARLIRYRCTSGANQKWTIPVVNNSLVLAGLSAKNLVLATKLLQSSP</sequence>
<dbReference type="PROSITE" id="PS51694">
    <property type="entry name" value="PEPTIDASE_M66"/>
    <property type="match status" value="1"/>
</dbReference>
<proteinExistence type="predicted"/>
<comment type="caution">
    <text evidence="10">The sequence shown here is derived from an EMBL/GenBank/DDBJ whole genome shotgun (WGS) entry which is preliminary data.</text>
</comment>
<evidence type="ECO:0000256" key="3">
    <source>
        <dbReference type="ARBA" id="ARBA00022801"/>
    </source>
</evidence>
<organism evidence="10 11">
    <name type="scientific">Acinetobacter higginsii</name>
    <dbReference type="NCBI Taxonomy" id="70347"/>
    <lineage>
        <taxon>Bacteria</taxon>
        <taxon>Pseudomonadati</taxon>
        <taxon>Pseudomonadota</taxon>
        <taxon>Gammaproteobacteria</taxon>
        <taxon>Moraxellales</taxon>
        <taxon>Moraxellaceae</taxon>
        <taxon>Acinetobacter</taxon>
    </lineage>
</organism>
<dbReference type="InterPro" id="IPR019503">
    <property type="entry name" value="Peptidase_M66_dom"/>
</dbReference>
<evidence type="ECO:0000256" key="7">
    <source>
        <dbReference type="SAM" id="MobiDB-lite"/>
    </source>
</evidence>
<dbReference type="RefSeq" id="WP_004807947.1">
    <property type="nucleotide sequence ID" value="NZ_KB849440.1"/>
</dbReference>
<dbReference type="InterPro" id="IPR000772">
    <property type="entry name" value="Ricin_B_lectin"/>
</dbReference>
<feature type="compositionally biased region" description="Low complexity" evidence="7">
    <location>
        <begin position="197"/>
        <end position="215"/>
    </location>
</feature>
<dbReference type="InterPro" id="IPR022218">
    <property type="entry name" value="TagA_dom"/>
</dbReference>
<dbReference type="Gene3D" id="2.80.10.50">
    <property type="match status" value="1"/>
</dbReference>
<dbReference type="HOGENOM" id="CLU_015923_0_0_6"/>
<feature type="region of interest" description="Disordered" evidence="7">
    <location>
        <begin position="28"/>
        <end position="234"/>
    </location>
</feature>
<keyword evidence="2 6" id="KW-0479">Metal-binding</keyword>
<gene>
    <name evidence="10" type="ORF">F966_03752</name>
</gene>
<feature type="domain" description="Peptidase M66" evidence="9">
    <location>
        <begin position="400"/>
        <end position="656"/>
    </location>
</feature>
<keyword evidence="5 6" id="KW-0482">Metalloprotease</keyword>
<dbReference type="PROSITE" id="PS51257">
    <property type="entry name" value="PROKAR_LIPOPROTEIN"/>
    <property type="match status" value="1"/>
</dbReference>
<accession>N8W797</accession>
<feature type="compositionally biased region" description="Polar residues" evidence="7">
    <location>
        <begin position="184"/>
        <end position="196"/>
    </location>
</feature>
<feature type="binding site" evidence="6">
    <location>
        <position position="562"/>
    </location>
    <ligand>
        <name>Zn(2+)</name>
        <dbReference type="ChEBI" id="CHEBI:29105"/>
        <note>catalytic</note>
    </ligand>
</feature>
<dbReference type="PROSITE" id="PS50231">
    <property type="entry name" value="RICIN_B_LECTIN"/>
    <property type="match status" value="1"/>
</dbReference>
<feature type="binding site" evidence="6">
    <location>
        <position position="552"/>
    </location>
    <ligand>
        <name>Zn(2+)</name>
        <dbReference type="ChEBI" id="CHEBI:29105"/>
        <note>catalytic</note>
    </ligand>
</feature>
<dbReference type="Proteomes" id="UP000013209">
    <property type="component" value="Unassembled WGS sequence"/>
</dbReference>
<feature type="compositionally biased region" description="Gly residues" evidence="7">
    <location>
        <begin position="80"/>
        <end position="89"/>
    </location>
</feature>
<evidence type="ECO:0000313" key="11">
    <source>
        <dbReference type="Proteomes" id="UP000013209"/>
    </source>
</evidence>
<dbReference type="Pfam" id="PF10462">
    <property type="entry name" value="Peptidase_M66"/>
    <property type="match status" value="1"/>
</dbReference>
<dbReference type="PANTHER" id="PTHR39540">
    <property type="match status" value="1"/>
</dbReference>
<feature type="compositionally biased region" description="Low complexity" evidence="7">
    <location>
        <begin position="95"/>
        <end position="142"/>
    </location>
</feature>
<keyword evidence="1 6" id="KW-0645">Protease</keyword>
<dbReference type="GO" id="GO:0006508">
    <property type="term" value="P:proteolysis"/>
    <property type="evidence" value="ECO:0007669"/>
    <property type="project" value="UniProtKB-UniRule"/>
</dbReference>
<dbReference type="Pfam" id="PF12561">
    <property type="entry name" value="TagA"/>
    <property type="match status" value="1"/>
</dbReference>
<feature type="compositionally biased region" description="Low complexity" evidence="7">
    <location>
        <begin position="46"/>
        <end position="56"/>
    </location>
</feature>
<dbReference type="InterPro" id="IPR035992">
    <property type="entry name" value="Ricin_B-like_lectins"/>
</dbReference>